<dbReference type="EMBL" id="AUXX01000031">
    <property type="protein sequence ID" value="KZN63930.1"/>
    <property type="molecule type" value="Genomic_DNA"/>
</dbReference>
<gene>
    <name evidence="2" type="ORF">N478_23570</name>
</gene>
<keyword evidence="1" id="KW-0732">Signal</keyword>
<evidence type="ECO:0000256" key="1">
    <source>
        <dbReference type="SAM" id="SignalP"/>
    </source>
</evidence>
<accession>A0A162AZ46</accession>
<feature type="chain" id="PRO_5007831542" evidence="1">
    <location>
        <begin position="19"/>
        <end position="104"/>
    </location>
</feature>
<comment type="caution">
    <text evidence="2">The sequence shown here is derived from an EMBL/GenBank/DDBJ whole genome shotgun (WGS) entry which is preliminary data.</text>
</comment>
<dbReference type="Proteomes" id="UP000076661">
    <property type="component" value="Unassembled WGS sequence"/>
</dbReference>
<sequence length="104" mass="11801">MKKLVIAIAALCAFHTSAQTDELSAKILSNKIKIVAFGESGWDPRWREPTCSVTKTDKDESGRPYMYSHYDMCTCQNSIAAKYLIEDTQDNPQQELFVCYVNNN</sequence>
<feature type="signal peptide" evidence="1">
    <location>
        <begin position="1"/>
        <end position="18"/>
    </location>
</feature>
<protein>
    <submittedName>
        <fullName evidence="2">Uncharacterized protein</fullName>
    </submittedName>
</protein>
<proteinExistence type="predicted"/>
<name>A0A162AZ46_9GAMM</name>
<dbReference type="PATRIC" id="fig|1365257.3.peg.3535"/>
<reference evidence="2 3" key="1">
    <citation type="submission" date="2013-07" db="EMBL/GenBank/DDBJ databases">
        <title>Comparative Genomic and Metabolomic Analysis of Twelve Strains of Pseudoalteromonas luteoviolacea.</title>
        <authorList>
            <person name="Vynne N.G."/>
            <person name="Mansson M."/>
            <person name="Gram L."/>
        </authorList>
    </citation>
    <scope>NUCLEOTIDE SEQUENCE [LARGE SCALE GENOMIC DNA]</scope>
    <source>
        <strain evidence="2 3">S4060-1</strain>
    </source>
</reference>
<dbReference type="AlphaFoldDB" id="A0A162AZ46"/>
<evidence type="ECO:0000313" key="2">
    <source>
        <dbReference type="EMBL" id="KZN63930.1"/>
    </source>
</evidence>
<organism evidence="2 3">
    <name type="scientific">Pseudoalteromonas luteoviolacea S4060-1</name>
    <dbReference type="NCBI Taxonomy" id="1365257"/>
    <lineage>
        <taxon>Bacteria</taxon>
        <taxon>Pseudomonadati</taxon>
        <taxon>Pseudomonadota</taxon>
        <taxon>Gammaproteobacteria</taxon>
        <taxon>Alteromonadales</taxon>
        <taxon>Pseudoalteromonadaceae</taxon>
        <taxon>Pseudoalteromonas</taxon>
    </lineage>
</organism>
<evidence type="ECO:0000313" key="3">
    <source>
        <dbReference type="Proteomes" id="UP000076661"/>
    </source>
</evidence>
<dbReference type="RefSeq" id="WP_063381960.1">
    <property type="nucleotide sequence ID" value="NZ_AUXX01000031.1"/>
</dbReference>